<dbReference type="Proteomes" id="UP000006296">
    <property type="component" value="Chromosome"/>
</dbReference>
<reference evidence="2" key="1">
    <citation type="journal article" date="2012" name="Sci. Rep.">
        <title>Genomes of surface isolates of Alteromonas macleodii: the life of a widespread marine opportunistic copiotroph.</title>
        <authorList>
            <person name="Lopez-Perez M."/>
            <person name="Gonzaga A."/>
            <person name="Martin-Cuadrado A.B."/>
            <person name="Onyshchenko O."/>
            <person name="Ghavidel A."/>
            <person name="Ghai R."/>
            <person name="Rodriguez-Valera F."/>
        </authorList>
    </citation>
    <scope>NUCLEOTIDE SEQUENCE [LARGE SCALE GENOMIC DNA]</scope>
    <source>
        <strain evidence="2">English Channel 673</strain>
    </source>
</reference>
<dbReference type="RefSeq" id="WP_014977744.1">
    <property type="nucleotide sequence ID" value="NC_018678.1"/>
</dbReference>
<proteinExistence type="predicted"/>
<dbReference type="KEGG" id="amg:AMEC673_18715"/>
<name>A0AB33A3W1_ALTME</name>
<protein>
    <submittedName>
        <fullName evidence="1">Uncharacterized protein</fullName>
    </submittedName>
</protein>
<accession>A0AB33A3W1</accession>
<evidence type="ECO:0000313" key="2">
    <source>
        <dbReference type="Proteomes" id="UP000006296"/>
    </source>
</evidence>
<organism evidence="1 2">
    <name type="scientific">Alteromonas macleodii (strain English Channel 673)</name>
    <dbReference type="NCBI Taxonomy" id="1004788"/>
    <lineage>
        <taxon>Bacteria</taxon>
        <taxon>Pseudomonadati</taxon>
        <taxon>Pseudomonadota</taxon>
        <taxon>Gammaproteobacteria</taxon>
        <taxon>Alteromonadales</taxon>
        <taxon>Alteromonadaceae</taxon>
        <taxon>Alteromonas/Salinimonas group</taxon>
        <taxon>Alteromonas</taxon>
    </lineage>
</organism>
<sequence>MNNRIKFAYHLHGWKFDPLKKTELKQKAQKILPEEYQSEMEGSIYCPECCSPLYRSPKKKAQSESGRKAFFAHAKSSKAPCGLRSKQAEGKKYLSEELALKAVQSEVEDINGPVVHAPIGRHRGDNFALPSKFKTIRSITRNFDENIYRYFYMPNGRYAVQLQDLLVDIKSVRDTVDTPRLYFGKIKRSYNAGKKPSNIRMTMLDYDSSKSEFTDFCFKLSDLEQKEKGIDDDAEGRFLIVYGKVTESGTGLCIKGAKWGEFALLPRKYEYLL</sequence>
<dbReference type="EMBL" id="CP003844">
    <property type="protein sequence ID" value="AFT76419.1"/>
    <property type="molecule type" value="Genomic_DNA"/>
</dbReference>
<evidence type="ECO:0000313" key="1">
    <source>
        <dbReference type="EMBL" id="AFT76419.1"/>
    </source>
</evidence>
<dbReference type="AlphaFoldDB" id="A0AB33A3W1"/>
<gene>
    <name evidence="1" type="ordered locus">AMEC673_18715</name>
</gene>